<organism evidence="3">
    <name type="scientific">Caldiarchaeum subterraneum</name>
    <dbReference type="NCBI Taxonomy" id="311458"/>
    <lineage>
        <taxon>Archaea</taxon>
        <taxon>Nitrososphaerota</taxon>
        <taxon>Candidatus Caldarchaeales</taxon>
        <taxon>Candidatus Caldarchaeaceae</taxon>
        <taxon>Candidatus Caldarchaeum</taxon>
    </lineage>
</organism>
<comment type="pathway">
    <text evidence="1">Protein modification; protein lipoylation via exogenous pathway; protein N(6)-(lipoyl)lysine from lipoate: step 2/2.</text>
</comment>
<reference evidence="3" key="1">
    <citation type="journal article" date="2020" name="mSystems">
        <title>Genome- and Community-Level Interaction Insights into Carbon Utilization and Element Cycling Functions of Hydrothermarchaeota in Hydrothermal Sediment.</title>
        <authorList>
            <person name="Zhou Z."/>
            <person name="Liu Y."/>
            <person name="Xu W."/>
            <person name="Pan J."/>
            <person name="Luo Z.H."/>
            <person name="Li M."/>
        </authorList>
    </citation>
    <scope>NUCLEOTIDE SEQUENCE [LARGE SCALE GENOMIC DNA]</scope>
    <source>
        <strain evidence="3">SpSt-1056</strain>
    </source>
</reference>
<dbReference type="GO" id="GO:0005737">
    <property type="term" value="C:cytoplasm"/>
    <property type="evidence" value="ECO:0007669"/>
    <property type="project" value="TreeGrafter"/>
</dbReference>
<dbReference type="Gene3D" id="3.30.930.10">
    <property type="entry name" value="Bira Bifunctional Protein, Domain 2"/>
    <property type="match status" value="1"/>
</dbReference>
<name>A0A7C5LC17_CALS0</name>
<feature type="domain" description="BPL/LPL catalytic" evidence="2">
    <location>
        <begin position="34"/>
        <end position="215"/>
    </location>
</feature>
<dbReference type="InterPro" id="IPR045864">
    <property type="entry name" value="aa-tRNA-synth_II/BPL/LPL"/>
</dbReference>
<evidence type="ECO:0000256" key="1">
    <source>
        <dbReference type="ARBA" id="ARBA00005085"/>
    </source>
</evidence>
<dbReference type="EMBL" id="DRWN01000023">
    <property type="protein sequence ID" value="HHK68079.1"/>
    <property type="molecule type" value="Genomic_DNA"/>
</dbReference>
<dbReference type="SUPFAM" id="SSF55681">
    <property type="entry name" value="Class II aaRS and biotin synthetases"/>
    <property type="match status" value="1"/>
</dbReference>
<dbReference type="InterPro" id="IPR004562">
    <property type="entry name" value="LipoylTrfase_LipoateP_Ligase"/>
</dbReference>
<dbReference type="InterPro" id="IPR004143">
    <property type="entry name" value="BPL_LPL_catalytic"/>
</dbReference>
<dbReference type="GO" id="GO:0016874">
    <property type="term" value="F:ligase activity"/>
    <property type="evidence" value="ECO:0007669"/>
    <property type="project" value="UniProtKB-KW"/>
</dbReference>
<dbReference type="PROSITE" id="PS51733">
    <property type="entry name" value="BPL_LPL_CATALYTIC"/>
    <property type="match status" value="1"/>
</dbReference>
<comment type="caution">
    <text evidence="3">The sequence shown here is derived from an EMBL/GenBank/DDBJ whole genome shotgun (WGS) entry which is preliminary data.</text>
</comment>
<sequence>MTEKRILILLTTSTLPEFNLALEDILLQGVEEKSLPGMLVRFWKNTDCLVTGQTRHISYGWYREDEASRLGVRVLKRSTGGGVVFHDLGNLNWSFYIRKESGGFIPPIRLFAYAAGIICGTLREFGLEAFFTPPNRIDLMGFKISGMAARAKLNSVLIHGTLLISTDLEKLNRLCIHPPGCPPVTNLSQLNPEITATSFVKAFLKHLTKKGCDYEVFETEDFVKNHVRLPKMLEERGAKHCIRDSDYMQHQTLLNAVKNSMRGNMQTCK</sequence>
<dbReference type="CDD" id="cd16443">
    <property type="entry name" value="LplA"/>
    <property type="match status" value="1"/>
</dbReference>
<dbReference type="AlphaFoldDB" id="A0A7C5LC17"/>
<keyword evidence="3" id="KW-0436">Ligase</keyword>
<dbReference type="GO" id="GO:0009249">
    <property type="term" value="P:protein lipoylation"/>
    <property type="evidence" value="ECO:0007669"/>
    <property type="project" value="InterPro"/>
</dbReference>
<protein>
    <submittedName>
        <fullName evidence="3">Lipoate--protein ligase family protein</fullName>
    </submittedName>
</protein>
<proteinExistence type="predicted"/>
<dbReference type="PANTHER" id="PTHR12561:SF3">
    <property type="entry name" value="LIPOYLTRANSFERASE 1, MITOCHONDRIAL"/>
    <property type="match status" value="1"/>
</dbReference>
<dbReference type="PANTHER" id="PTHR12561">
    <property type="entry name" value="LIPOATE-PROTEIN LIGASE"/>
    <property type="match status" value="1"/>
</dbReference>
<evidence type="ECO:0000313" key="3">
    <source>
        <dbReference type="EMBL" id="HHK68079.1"/>
    </source>
</evidence>
<dbReference type="GO" id="GO:0017118">
    <property type="term" value="F:lipoyltransferase activity"/>
    <property type="evidence" value="ECO:0007669"/>
    <property type="project" value="TreeGrafter"/>
</dbReference>
<gene>
    <name evidence="3" type="ORF">ENM11_02840</name>
</gene>
<dbReference type="UniPathway" id="UPA00537">
    <property type="reaction ID" value="UER00595"/>
</dbReference>
<accession>A0A7C5LC17</accession>
<evidence type="ECO:0000259" key="2">
    <source>
        <dbReference type="PROSITE" id="PS51733"/>
    </source>
</evidence>
<dbReference type="Pfam" id="PF21948">
    <property type="entry name" value="LplA-B_cat"/>
    <property type="match status" value="1"/>
</dbReference>